<dbReference type="EMBL" id="SLVV01000014">
    <property type="protein sequence ID" value="TCN20516.1"/>
    <property type="molecule type" value="Genomic_DNA"/>
</dbReference>
<accession>A0A4R2B2K2</accession>
<sequence length="80" mass="8634">MKLLTIGLTFLLSSSIIYGSTLISASFYSQVLAGTDGLGWDNRYGVYGTAFRETGTFPVILSILLGLIGVMLVVKSIRKK</sequence>
<gene>
    <name evidence="2" type="ORF">EV146_114136</name>
</gene>
<reference evidence="2 3" key="1">
    <citation type="journal article" date="2015" name="Stand. Genomic Sci.">
        <title>Genomic Encyclopedia of Bacterial and Archaeal Type Strains, Phase III: the genomes of soil and plant-associated and newly described type strains.</title>
        <authorList>
            <person name="Whitman W.B."/>
            <person name="Woyke T."/>
            <person name="Klenk H.P."/>
            <person name="Zhou Y."/>
            <person name="Lilburn T.G."/>
            <person name="Beck B.J."/>
            <person name="De Vos P."/>
            <person name="Vandamme P."/>
            <person name="Eisen J.A."/>
            <person name="Garrity G."/>
            <person name="Hugenholtz P."/>
            <person name="Kyrpides N.C."/>
        </authorList>
    </citation>
    <scope>NUCLEOTIDE SEQUENCE [LARGE SCALE GENOMIC DNA]</scope>
    <source>
        <strain evidence="2 3">CV53</strain>
    </source>
</reference>
<comment type="caution">
    <text evidence="2">The sequence shown here is derived from an EMBL/GenBank/DDBJ whole genome shotgun (WGS) entry which is preliminary data.</text>
</comment>
<evidence type="ECO:0000313" key="3">
    <source>
        <dbReference type="Proteomes" id="UP000295689"/>
    </source>
</evidence>
<dbReference type="Proteomes" id="UP000295689">
    <property type="component" value="Unassembled WGS sequence"/>
</dbReference>
<proteinExistence type="predicted"/>
<evidence type="ECO:0000256" key="1">
    <source>
        <dbReference type="SAM" id="Phobius"/>
    </source>
</evidence>
<protein>
    <recommendedName>
        <fullName evidence="4">Phosphatase</fullName>
    </recommendedName>
</protein>
<keyword evidence="1" id="KW-0472">Membrane</keyword>
<dbReference type="RefSeq" id="WP_132011118.1">
    <property type="nucleotide sequence ID" value="NZ_JABUHM010000012.1"/>
</dbReference>
<keyword evidence="3" id="KW-1185">Reference proteome</keyword>
<keyword evidence="1" id="KW-0812">Transmembrane</keyword>
<name>A0A4R2B2K2_9BACI</name>
<keyword evidence="1" id="KW-1133">Transmembrane helix</keyword>
<dbReference type="AlphaFoldDB" id="A0A4R2B2K2"/>
<feature type="transmembrane region" description="Helical" evidence="1">
    <location>
        <begin position="55"/>
        <end position="74"/>
    </location>
</feature>
<organism evidence="2 3">
    <name type="scientific">Mesobacillus foraminis</name>
    <dbReference type="NCBI Taxonomy" id="279826"/>
    <lineage>
        <taxon>Bacteria</taxon>
        <taxon>Bacillati</taxon>
        <taxon>Bacillota</taxon>
        <taxon>Bacilli</taxon>
        <taxon>Bacillales</taxon>
        <taxon>Bacillaceae</taxon>
        <taxon>Mesobacillus</taxon>
    </lineage>
</organism>
<evidence type="ECO:0008006" key="4">
    <source>
        <dbReference type="Google" id="ProtNLM"/>
    </source>
</evidence>
<evidence type="ECO:0000313" key="2">
    <source>
        <dbReference type="EMBL" id="TCN20516.1"/>
    </source>
</evidence>